<sequence length="236" mass="25761">MPYTATPAKALVFYSHTPLGSTDQVPCVHELCMRGCSGQLMLELGIDSTRRGNLIQLLGLGGCDSIQQMREQLVTRFGKLKIGIVSEAPEIQELADALGIPLFDTILKSLEHVDCLLVDSQWNVINDTLSTALESTPDVLKCVVMPATPISRTVDPQWQSLVPQQSCVTKNGILVNVSKSQSLVCAYLHEGSTRRDSTTEFKADHIQQEGCNGSILAWHYLAEIGQKLGHVPKYGA</sequence>
<organism evidence="1">
    <name type="scientific">Lichtheimia ramosa</name>
    <dbReference type="NCBI Taxonomy" id="688394"/>
    <lineage>
        <taxon>Eukaryota</taxon>
        <taxon>Fungi</taxon>
        <taxon>Fungi incertae sedis</taxon>
        <taxon>Mucoromycota</taxon>
        <taxon>Mucoromycotina</taxon>
        <taxon>Mucoromycetes</taxon>
        <taxon>Mucorales</taxon>
        <taxon>Lichtheimiaceae</taxon>
        <taxon>Lichtheimia</taxon>
    </lineage>
</organism>
<proteinExistence type="predicted"/>
<reference evidence="1" key="1">
    <citation type="journal article" date="2014" name="Genome Announc.">
        <title>De novo whole-genome sequence and genome annotation of Lichtheimia ramosa.</title>
        <authorList>
            <person name="Linde J."/>
            <person name="Schwartze V."/>
            <person name="Binder U."/>
            <person name="Lass-Florl C."/>
            <person name="Voigt K."/>
            <person name="Horn F."/>
        </authorList>
    </citation>
    <scope>NUCLEOTIDE SEQUENCE</scope>
    <source>
        <strain evidence="1">JMRC FSU:6197</strain>
    </source>
</reference>
<dbReference type="PANTHER" id="PTHR35506:SF1">
    <property type="entry name" value="OS02G0135600 PROTEIN"/>
    <property type="match status" value="1"/>
</dbReference>
<dbReference type="OrthoDB" id="2288700at2759"/>
<dbReference type="EMBL" id="LK023335">
    <property type="protein sequence ID" value="CDS09681.1"/>
    <property type="molecule type" value="Genomic_DNA"/>
</dbReference>
<protein>
    <submittedName>
        <fullName evidence="1">Uncharacterized protein</fullName>
    </submittedName>
</protein>
<dbReference type="AlphaFoldDB" id="A0A077WQ33"/>
<name>A0A077WQ33_9FUNG</name>
<evidence type="ECO:0000313" key="1">
    <source>
        <dbReference type="EMBL" id="CDS09681.1"/>
    </source>
</evidence>
<dbReference type="PANTHER" id="PTHR35506">
    <property type="entry name" value="OS02G0135600 PROTEIN"/>
    <property type="match status" value="1"/>
</dbReference>
<gene>
    <name evidence="1" type="ORF">LRAMOSA02358</name>
</gene>
<accession>A0A077WQ33</accession>